<feature type="compositionally biased region" description="Basic and acidic residues" evidence="1">
    <location>
        <begin position="25"/>
        <end position="38"/>
    </location>
</feature>
<proteinExistence type="predicted"/>
<evidence type="ECO:0000313" key="3">
    <source>
        <dbReference type="Proteomes" id="UP001341840"/>
    </source>
</evidence>
<reference evidence="2 3" key="1">
    <citation type="journal article" date="2023" name="Plants (Basel)">
        <title>Bridging the Gap: Combining Genomics and Transcriptomics Approaches to Understand Stylosanthes scabra, an Orphan Legume from the Brazilian Caatinga.</title>
        <authorList>
            <person name="Ferreira-Neto J.R.C."/>
            <person name="da Silva M.D."/>
            <person name="Binneck E."/>
            <person name="de Melo N.F."/>
            <person name="da Silva R.H."/>
            <person name="de Melo A.L.T.M."/>
            <person name="Pandolfi V."/>
            <person name="Bustamante F.O."/>
            <person name="Brasileiro-Vidal A.C."/>
            <person name="Benko-Iseppon A.M."/>
        </authorList>
    </citation>
    <scope>NUCLEOTIDE SEQUENCE [LARGE SCALE GENOMIC DNA]</scope>
    <source>
        <tissue evidence="2">Leaves</tissue>
    </source>
</reference>
<evidence type="ECO:0000313" key="2">
    <source>
        <dbReference type="EMBL" id="MED6151742.1"/>
    </source>
</evidence>
<dbReference type="Proteomes" id="UP001341840">
    <property type="component" value="Unassembled WGS sequence"/>
</dbReference>
<gene>
    <name evidence="2" type="ORF">PIB30_085338</name>
</gene>
<dbReference type="EMBL" id="JASCZI010092040">
    <property type="protein sequence ID" value="MED6151742.1"/>
    <property type="molecule type" value="Genomic_DNA"/>
</dbReference>
<protein>
    <submittedName>
        <fullName evidence="2">Uncharacterized protein</fullName>
    </submittedName>
</protein>
<evidence type="ECO:0000256" key="1">
    <source>
        <dbReference type="SAM" id="MobiDB-lite"/>
    </source>
</evidence>
<name>A0ABU6TSA3_9FABA</name>
<accession>A0ABU6TSA3</accession>
<feature type="region of interest" description="Disordered" evidence="1">
    <location>
        <begin position="1"/>
        <end position="38"/>
    </location>
</feature>
<organism evidence="2 3">
    <name type="scientific">Stylosanthes scabra</name>
    <dbReference type="NCBI Taxonomy" id="79078"/>
    <lineage>
        <taxon>Eukaryota</taxon>
        <taxon>Viridiplantae</taxon>
        <taxon>Streptophyta</taxon>
        <taxon>Embryophyta</taxon>
        <taxon>Tracheophyta</taxon>
        <taxon>Spermatophyta</taxon>
        <taxon>Magnoliopsida</taxon>
        <taxon>eudicotyledons</taxon>
        <taxon>Gunneridae</taxon>
        <taxon>Pentapetalae</taxon>
        <taxon>rosids</taxon>
        <taxon>fabids</taxon>
        <taxon>Fabales</taxon>
        <taxon>Fabaceae</taxon>
        <taxon>Papilionoideae</taxon>
        <taxon>50 kb inversion clade</taxon>
        <taxon>dalbergioids sensu lato</taxon>
        <taxon>Dalbergieae</taxon>
        <taxon>Pterocarpus clade</taxon>
        <taxon>Stylosanthes</taxon>
    </lineage>
</organism>
<sequence length="304" mass="35552">MARKGKEVTSASTPSRSRTTKNSNRGRDEGFPAERFDSQSHHNRWKTMEHRGITHEWIIYFSYREPDFMHDRIEELGWGFMGEWHVQEDVEARKNGGLDLNSVYQVIRRLGNNWANNPADHTIREIKIDNAILNAQATTWHKLIIANIDPKQHGTTFDMNHAILIYVLMTEGVVNLSHIMWDVLLKRSTGNPRNLLPYPVFIARLASRYQLPEFPREEIYNVREQDMYCPYGDWKGEQPKPAEIPSSSVRHTPEHSLQEVMRYLRRQEHLQLNTQSMLRDTFPDTTFRHLLPVTSSEDDSNAES</sequence>
<comment type="caution">
    <text evidence="2">The sequence shown here is derived from an EMBL/GenBank/DDBJ whole genome shotgun (WGS) entry which is preliminary data.</text>
</comment>
<keyword evidence="3" id="KW-1185">Reference proteome</keyword>